<dbReference type="PANTHER" id="PTHR48287">
    <property type="entry name" value="ARM REPEAT SUPERFAMILY PROTEIN"/>
    <property type="match status" value="1"/>
</dbReference>
<comment type="similarity">
    <text evidence="2">Belongs to the RRP12 family.</text>
</comment>
<feature type="compositionally biased region" description="Acidic residues" evidence="4">
    <location>
        <begin position="1086"/>
        <end position="1102"/>
    </location>
</feature>
<feature type="region of interest" description="Disordered" evidence="4">
    <location>
        <begin position="1"/>
        <end position="36"/>
    </location>
</feature>
<feature type="region of interest" description="Disordered" evidence="4">
    <location>
        <begin position="1137"/>
        <end position="1315"/>
    </location>
</feature>
<feature type="compositionally biased region" description="Basic residues" evidence="4">
    <location>
        <begin position="1"/>
        <end position="22"/>
    </location>
</feature>
<dbReference type="Gene3D" id="1.25.10.10">
    <property type="entry name" value="Leucine-rich Repeat Variant"/>
    <property type="match status" value="1"/>
</dbReference>
<evidence type="ECO:0000256" key="1">
    <source>
        <dbReference type="ARBA" id="ARBA00004123"/>
    </source>
</evidence>
<dbReference type="InterPro" id="IPR052087">
    <property type="entry name" value="RRP12"/>
</dbReference>
<evidence type="ECO:0000259" key="6">
    <source>
        <dbReference type="Pfam" id="PF25772"/>
    </source>
</evidence>
<feature type="region of interest" description="Disordered" evidence="4">
    <location>
        <begin position="1046"/>
        <end position="1114"/>
    </location>
</feature>
<evidence type="ECO:0000259" key="5">
    <source>
        <dbReference type="Pfam" id="PF08161"/>
    </source>
</evidence>
<name>A0A914US49_9BILA</name>
<reference evidence="8" key="1">
    <citation type="submission" date="2022-11" db="UniProtKB">
        <authorList>
            <consortium name="WormBaseParasite"/>
        </authorList>
    </citation>
    <scope>IDENTIFICATION</scope>
</reference>
<evidence type="ECO:0000313" key="8">
    <source>
        <dbReference type="WBParaSite" id="PSAMB.scaffold1216size34193.g11691.t1"/>
    </source>
</evidence>
<dbReference type="Pfam" id="PF08161">
    <property type="entry name" value="RRP12_HEAT"/>
    <property type="match status" value="1"/>
</dbReference>
<feature type="compositionally biased region" description="Acidic residues" evidence="4">
    <location>
        <begin position="1203"/>
        <end position="1215"/>
    </location>
</feature>
<feature type="compositionally biased region" description="Basic and acidic residues" evidence="4">
    <location>
        <begin position="1234"/>
        <end position="1244"/>
    </location>
</feature>
<protein>
    <submittedName>
        <fullName evidence="8">Ribosomal RNA-processing protein 12-like conserved domain-containing protein</fullName>
    </submittedName>
</protein>
<proteinExistence type="inferred from homology"/>
<evidence type="ECO:0000256" key="3">
    <source>
        <dbReference type="ARBA" id="ARBA00023242"/>
    </source>
</evidence>
<dbReference type="Proteomes" id="UP000887566">
    <property type="component" value="Unplaced"/>
</dbReference>
<accession>A0A914US49</accession>
<dbReference type="SUPFAM" id="SSF48371">
    <property type="entry name" value="ARM repeat"/>
    <property type="match status" value="1"/>
</dbReference>
<evidence type="ECO:0000256" key="4">
    <source>
        <dbReference type="SAM" id="MobiDB-lite"/>
    </source>
</evidence>
<sequence>MGAKKYRHRVGTVGKGKNRLMKGHSSDSNPTSKKHRAAARASRLFAQAVPVDEQPISNGIDAVVAQLPMESISLGDGERSMISEGGLSRFSQFTSCTNPTFDAVHRIWKSGSTMQGDVLAVLAAVAEIIRENGGTETDTEYFASLLTALAGTPAEDSNRLAATAYLLNLITKKVSKEVLRKEFSRASEVLYAKLAEQASSEHAPILKNLLGALGAVLRSQPTIVWTHSSCRAILTSVATFSTHDKPWVRTMSRRVVRAVITDPVSSLDNGVHPAAASVGQFCIQQLEQCAGPGAGITATRVLCLLEGIMHKMPGATFKTVAETIFRSLTLSDGKVKCAALQALYRSLQRQPGDASLPIETNAQLILALRDFQPLPNDVAVCAYWMQALCEAHVCLTAKDRHKSSELLPRSFELIVSHYDHGHEPLAEVTSTAVARLVERCLEGDDHLSDLCVRQLERALNLQSAPVWRHVLKSLSKVFEELKELCADLPATRKTLTTLAELRESDECFCKGEVELTIGAAIRHIGAGPVLAVIGLELDPALPNLPVDVRRSWLLPVLRASVSRAPLALFVRYFLPLAIKLHRRLPNLDAVSAKVYETVQRQLWDLLPAFCAAPTDLEESFPDLAQVLGAALTERPDLRLTVLAGLRGLVRFAQAPDAPESRQQAVGKYAKNYLPILFSLYTADPPAVPSGYDTKGVRLAVLETIRLYVEIAPQELVVVYVDKAIEKSADAGEELEKKVRILDVLAALTKRANGALLTTIFDAVFQWFESPDAALQKKAFRILEEMFRRRGSPDTESFFVSHWDHIQNALVHSMAGVAASSRAARLGVCRQIVAGMDDYTHLTEFSTTIVDQLVRSLDKAQSTHTRSNAAKCLMEMCNKLIAVGNHLYSPSTVLRPVFDAIYALATPKAAAGSNGDIDLETSRATLVALNILAQKYAKVVDAATVTRLMAHGCAWIGDGRPAVRLLVIRLLKVLVTKLPDYALNQYREPLLAAVFGQMAPDVTQKMKRANRLLLDALAERFGAQVLAKYTDKSDWLKQLKNIEKIRRRKQRGEQKKAEGEEGSDDEDDDRRSTRTAKTTGADTILELLEDSDDDADSGADSDEDDRRSRKSHRSNSVWLKEGDEDDLIDLLDRTAMAKKVTTAQPSRPHANKPKTESNAAFKTAKDGRLIIEDLDEKAGSKRKRRDDSVMDVAESSSKKRRAENDDDEDDEGSGDELNEKRSTVASSWVPGGKGIHRDTTKDNERAAAGSQQRPKKTKGDVSKKGQTLQPYAYLPLRKRKGQATEMKKLINGARKGANKGSKGRGKQQQRNPTVNI</sequence>
<feature type="compositionally biased region" description="Basic and acidic residues" evidence="4">
    <location>
        <begin position="1162"/>
        <end position="1178"/>
    </location>
</feature>
<feature type="domain" description="RRP12 N-terminal HEAT" evidence="6">
    <location>
        <begin position="109"/>
        <end position="260"/>
    </location>
</feature>
<dbReference type="InterPro" id="IPR011989">
    <property type="entry name" value="ARM-like"/>
</dbReference>
<dbReference type="WBParaSite" id="PSAMB.scaffold1216size34193.g11691.t1">
    <property type="protein sequence ID" value="PSAMB.scaffold1216size34193.g11691.t1"/>
    <property type="gene ID" value="PSAMB.scaffold1216size34193.g11691"/>
</dbReference>
<keyword evidence="7" id="KW-1185">Reference proteome</keyword>
<feature type="domain" description="RRP12 HEAT" evidence="5">
    <location>
        <begin position="443"/>
        <end position="682"/>
    </location>
</feature>
<dbReference type="InterPro" id="IPR016024">
    <property type="entry name" value="ARM-type_fold"/>
</dbReference>
<dbReference type="PANTHER" id="PTHR48287:SF1">
    <property type="entry name" value="ARM REPEAT SUPERFAMILY PROTEIN"/>
    <property type="match status" value="1"/>
</dbReference>
<dbReference type="InterPro" id="IPR012978">
    <property type="entry name" value="HEAT_RRP12"/>
</dbReference>
<evidence type="ECO:0000313" key="7">
    <source>
        <dbReference type="Proteomes" id="UP000887566"/>
    </source>
</evidence>
<comment type="subcellular location">
    <subcellularLocation>
        <location evidence="1">Nucleus</location>
    </subcellularLocation>
</comment>
<organism evidence="7 8">
    <name type="scientific">Plectus sambesii</name>
    <dbReference type="NCBI Taxonomy" id="2011161"/>
    <lineage>
        <taxon>Eukaryota</taxon>
        <taxon>Metazoa</taxon>
        <taxon>Ecdysozoa</taxon>
        <taxon>Nematoda</taxon>
        <taxon>Chromadorea</taxon>
        <taxon>Plectida</taxon>
        <taxon>Plectina</taxon>
        <taxon>Plectoidea</taxon>
        <taxon>Plectidae</taxon>
        <taxon>Plectus</taxon>
    </lineage>
</organism>
<evidence type="ECO:0000256" key="2">
    <source>
        <dbReference type="ARBA" id="ARBA00007690"/>
    </source>
</evidence>
<dbReference type="Pfam" id="PF25772">
    <property type="entry name" value="HEAT_RRP12_N"/>
    <property type="match status" value="1"/>
</dbReference>
<dbReference type="GO" id="GO:0005634">
    <property type="term" value="C:nucleus"/>
    <property type="evidence" value="ECO:0007669"/>
    <property type="project" value="UniProtKB-SubCell"/>
</dbReference>
<dbReference type="InterPro" id="IPR057860">
    <property type="entry name" value="HEAT_RRP12_N"/>
</dbReference>
<keyword evidence="3" id="KW-0539">Nucleus</keyword>